<dbReference type="PANTHER" id="PTHR41247:SF1">
    <property type="entry name" value="HTH-TYPE TRANSCRIPTIONAL REPRESSOR YCNK"/>
    <property type="match status" value="1"/>
</dbReference>
<protein>
    <recommendedName>
        <fullName evidence="3">NosL family protein</fullName>
    </recommendedName>
</protein>
<dbReference type="HOGENOM" id="CLU_116319_0_0_7"/>
<feature type="chain" id="PRO_5002962291" description="NosL family protein" evidence="1">
    <location>
        <begin position="24"/>
        <end position="172"/>
    </location>
</feature>
<dbReference type="EMBL" id="CP001661">
    <property type="protein sequence ID" value="ACT19656.1"/>
    <property type="molecule type" value="Genomic_DNA"/>
</dbReference>
<evidence type="ECO:0008006" key="3">
    <source>
        <dbReference type="Google" id="ProtNLM"/>
    </source>
</evidence>
<name>C6E6A4_GEOSM</name>
<dbReference type="eggNOG" id="COG4314">
    <property type="taxonomic scope" value="Bacteria"/>
</dbReference>
<dbReference type="SUPFAM" id="SSF160387">
    <property type="entry name" value="NosL/MerB-like"/>
    <property type="match status" value="1"/>
</dbReference>
<accession>C6E6A4</accession>
<gene>
    <name evidence="2" type="ordered locus">GM21_3635</name>
</gene>
<sequence>MRVARGIIVACLVIAAITGIAMAASPDLDKYRTCNYCGMDRSKYGHSRMLIEYDDGTSVAACSLHCAAVDLAVNIDRTPSHIYVGDYGSRKLIDAETASWVIGGNRQGVMSANPKWAFEMKEGAAGFIKEHGGTLSTFEDSVSAAYLDMYKDTKAIRERRKAKHRGSSGGPR</sequence>
<reference evidence="2" key="1">
    <citation type="submission" date="2009-07" db="EMBL/GenBank/DDBJ databases">
        <title>Complete sequence of Geobacter sp. M21.</title>
        <authorList>
            <consortium name="US DOE Joint Genome Institute"/>
            <person name="Lucas S."/>
            <person name="Copeland A."/>
            <person name="Lapidus A."/>
            <person name="Glavina del Rio T."/>
            <person name="Dalin E."/>
            <person name="Tice H."/>
            <person name="Bruce D."/>
            <person name="Goodwin L."/>
            <person name="Pitluck S."/>
            <person name="Saunders E."/>
            <person name="Brettin T."/>
            <person name="Detter J.C."/>
            <person name="Han C."/>
            <person name="Larimer F."/>
            <person name="Land M."/>
            <person name="Hauser L."/>
            <person name="Kyrpides N."/>
            <person name="Ovchinnikova G."/>
            <person name="Lovley D."/>
        </authorList>
    </citation>
    <scope>NUCLEOTIDE SEQUENCE [LARGE SCALE GENOMIC DNA]</scope>
    <source>
        <strain evidence="2">M21</strain>
    </source>
</reference>
<feature type="signal peptide" evidence="1">
    <location>
        <begin position="1"/>
        <end position="23"/>
    </location>
</feature>
<dbReference type="InterPro" id="IPR008719">
    <property type="entry name" value="N2O_reductase_NosL"/>
</dbReference>
<dbReference type="STRING" id="443144.GM21_3635"/>
<dbReference type="KEGG" id="gem:GM21_3635"/>
<dbReference type="Gene3D" id="3.30.70.2050">
    <property type="match status" value="1"/>
</dbReference>
<evidence type="ECO:0000313" key="2">
    <source>
        <dbReference type="EMBL" id="ACT19656.1"/>
    </source>
</evidence>
<keyword evidence="1" id="KW-0732">Signal</keyword>
<dbReference type="Pfam" id="PF05573">
    <property type="entry name" value="NosL"/>
    <property type="match status" value="1"/>
</dbReference>
<proteinExistence type="predicted"/>
<evidence type="ECO:0000256" key="1">
    <source>
        <dbReference type="SAM" id="SignalP"/>
    </source>
</evidence>
<dbReference type="AlphaFoldDB" id="C6E6A4"/>
<organism evidence="2">
    <name type="scientific">Geobacter sp. (strain M21)</name>
    <dbReference type="NCBI Taxonomy" id="443144"/>
    <lineage>
        <taxon>Bacteria</taxon>
        <taxon>Pseudomonadati</taxon>
        <taxon>Thermodesulfobacteriota</taxon>
        <taxon>Desulfuromonadia</taxon>
        <taxon>Geobacterales</taxon>
        <taxon>Geobacteraceae</taxon>
        <taxon>Geobacter</taxon>
    </lineage>
</organism>
<dbReference type="OrthoDB" id="8564097at2"/>
<dbReference type="PANTHER" id="PTHR41247">
    <property type="entry name" value="HTH-TYPE TRANSCRIPTIONAL REPRESSOR YCNK"/>
    <property type="match status" value="1"/>
</dbReference>